<reference evidence="3" key="2">
    <citation type="submission" date="2020-09" db="EMBL/GenBank/DDBJ databases">
        <authorList>
            <person name="Sun Q."/>
            <person name="Ohkuma M."/>
        </authorList>
    </citation>
    <scope>NUCLEOTIDE SEQUENCE</scope>
    <source>
        <strain evidence="3">JCM 3086</strain>
    </source>
</reference>
<dbReference type="SUPFAM" id="SSF88713">
    <property type="entry name" value="Glycoside hydrolase/deacetylase"/>
    <property type="match status" value="1"/>
</dbReference>
<dbReference type="Pfam" id="PF01522">
    <property type="entry name" value="Polysacc_deac_1"/>
    <property type="match status" value="1"/>
</dbReference>
<sequence>MHLVYTPRPYSPCIPACPVFDQAVDLGILKEKGVPSSFFLLGERHIDKYPDPVKRMAAEGHELASETLPLEPWTIPRIPPWPNSCSSAPHHSRSTRRGVGSRSGRGTPTPSH</sequence>
<evidence type="ECO:0000259" key="2">
    <source>
        <dbReference type="Pfam" id="PF01522"/>
    </source>
</evidence>
<evidence type="ECO:0000313" key="3">
    <source>
        <dbReference type="EMBL" id="GGJ34074.1"/>
    </source>
</evidence>
<dbReference type="EMBL" id="BMQA01000018">
    <property type="protein sequence ID" value="GGJ34074.1"/>
    <property type="molecule type" value="Genomic_DNA"/>
</dbReference>
<dbReference type="GO" id="GO:0005975">
    <property type="term" value="P:carbohydrate metabolic process"/>
    <property type="evidence" value="ECO:0007669"/>
    <property type="project" value="InterPro"/>
</dbReference>
<protein>
    <recommendedName>
        <fullName evidence="2">NodB homology domain-containing protein</fullName>
    </recommendedName>
</protein>
<keyword evidence="4" id="KW-1185">Reference proteome</keyword>
<dbReference type="Gene3D" id="3.20.20.370">
    <property type="entry name" value="Glycoside hydrolase/deacetylase"/>
    <property type="match status" value="1"/>
</dbReference>
<dbReference type="GO" id="GO:0016810">
    <property type="term" value="F:hydrolase activity, acting on carbon-nitrogen (but not peptide) bonds"/>
    <property type="evidence" value="ECO:0007669"/>
    <property type="project" value="InterPro"/>
</dbReference>
<evidence type="ECO:0000313" key="4">
    <source>
        <dbReference type="Proteomes" id="UP000657574"/>
    </source>
</evidence>
<dbReference type="InterPro" id="IPR002509">
    <property type="entry name" value="NODB_dom"/>
</dbReference>
<accession>A0A917KYF0</accession>
<feature type="domain" description="NodB homology" evidence="2">
    <location>
        <begin position="26"/>
        <end position="70"/>
    </location>
</feature>
<reference evidence="3" key="1">
    <citation type="journal article" date="2014" name="Int. J. Syst. Evol. Microbiol.">
        <title>Complete genome sequence of Corynebacterium casei LMG S-19264T (=DSM 44701T), isolated from a smear-ripened cheese.</title>
        <authorList>
            <consortium name="US DOE Joint Genome Institute (JGI-PGF)"/>
            <person name="Walter F."/>
            <person name="Albersmeier A."/>
            <person name="Kalinowski J."/>
            <person name="Ruckert C."/>
        </authorList>
    </citation>
    <scope>NUCLEOTIDE SEQUENCE</scope>
    <source>
        <strain evidence="3">JCM 3086</strain>
    </source>
</reference>
<gene>
    <name evidence="3" type="ORF">GCM10010121_051580</name>
</gene>
<comment type="caution">
    <text evidence="3">The sequence shown here is derived from an EMBL/GenBank/DDBJ whole genome shotgun (WGS) entry which is preliminary data.</text>
</comment>
<evidence type="ECO:0000256" key="1">
    <source>
        <dbReference type="SAM" id="MobiDB-lite"/>
    </source>
</evidence>
<feature type="compositionally biased region" description="Low complexity" evidence="1">
    <location>
        <begin position="97"/>
        <end position="112"/>
    </location>
</feature>
<dbReference type="AlphaFoldDB" id="A0A917KYF0"/>
<feature type="region of interest" description="Disordered" evidence="1">
    <location>
        <begin position="83"/>
        <end position="112"/>
    </location>
</feature>
<organism evidence="3 4">
    <name type="scientific">Streptomyces brasiliensis</name>
    <dbReference type="NCBI Taxonomy" id="1954"/>
    <lineage>
        <taxon>Bacteria</taxon>
        <taxon>Bacillati</taxon>
        <taxon>Actinomycetota</taxon>
        <taxon>Actinomycetes</taxon>
        <taxon>Kitasatosporales</taxon>
        <taxon>Streptomycetaceae</taxon>
        <taxon>Streptomyces</taxon>
    </lineage>
</organism>
<name>A0A917KYF0_9ACTN</name>
<proteinExistence type="predicted"/>
<dbReference type="RefSeq" id="WP_189313630.1">
    <property type="nucleotide sequence ID" value="NZ_BMQA01000018.1"/>
</dbReference>
<dbReference type="Proteomes" id="UP000657574">
    <property type="component" value="Unassembled WGS sequence"/>
</dbReference>
<dbReference type="InterPro" id="IPR011330">
    <property type="entry name" value="Glyco_hydro/deAcase_b/a-brl"/>
</dbReference>